<dbReference type="OrthoDB" id="75724at2759"/>
<evidence type="ECO:0000313" key="4">
    <source>
        <dbReference type="Proteomes" id="UP000499080"/>
    </source>
</evidence>
<protein>
    <recommendedName>
        <fullName evidence="1">CRAL-TRIO domain-containing protein</fullName>
    </recommendedName>
</protein>
<dbReference type="CDD" id="cd00170">
    <property type="entry name" value="SEC14"/>
    <property type="match status" value="1"/>
</dbReference>
<dbReference type="Pfam" id="PF00650">
    <property type="entry name" value="CRAL_TRIO"/>
    <property type="match status" value="1"/>
</dbReference>
<gene>
    <name evidence="3" type="ORF">AVEN_219392_1</name>
    <name evidence="2" type="ORF">AVEN_8053_1</name>
</gene>
<dbReference type="SUPFAM" id="SSF52087">
    <property type="entry name" value="CRAL/TRIO domain"/>
    <property type="match status" value="1"/>
</dbReference>
<dbReference type="InterPro" id="IPR036865">
    <property type="entry name" value="CRAL-TRIO_dom_sf"/>
</dbReference>
<dbReference type="PANTHER" id="PTHR10174:SF208">
    <property type="entry name" value="CRAL-TRIO DOMAIN-CONTAINING PROTEIN DDB_G0278031"/>
    <property type="match status" value="1"/>
</dbReference>
<accession>A0A4Y2X205</accession>
<evidence type="ECO:0000313" key="3">
    <source>
        <dbReference type="EMBL" id="GBO42807.1"/>
    </source>
</evidence>
<proteinExistence type="predicted"/>
<sequence>KWNPRELPFEHIQSLFTILFIQLLRDPMTQINGFKIIHDFKGTSVQHLKFCTPRNLHLLYHGAINCVPGRYKEIHFVNDSFVLKTLWTILKPFLSEKIRNRGMVTNMSAQHEFNGVNSWSRDSYKMTAPTEN</sequence>
<dbReference type="InterPro" id="IPR001251">
    <property type="entry name" value="CRAL-TRIO_dom"/>
</dbReference>
<dbReference type="EMBL" id="BGPR01069059">
    <property type="protein sequence ID" value="GBO42807.1"/>
    <property type="molecule type" value="Genomic_DNA"/>
</dbReference>
<reference evidence="2 4" key="1">
    <citation type="journal article" date="2019" name="Sci. Rep.">
        <title>Orb-weaving spider Araneus ventricosus genome elucidates the spidroin gene catalogue.</title>
        <authorList>
            <person name="Kono N."/>
            <person name="Nakamura H."/>
            <person name="Ohtoshi R."/>
            <person name="Moran D.A.P."/>
            <person name="Shinohara A."/>
            <person name="Yoshida Y."/>
            <person name="Fujiwara M."/>
            <person name="Mori M."/>
            <person name="Tomita M."/>
            <person name="Arakawa K."/>
        </authorList>
    </citation>
    <scope>NUCLEOTIDE SEQUENCE [LARGE SCALE GENOMIC DNA]</scope>
</reference>
<evidence type="ECO:0000259" key="1">
    <source>
        <dbReference type="Pfam" id="PF00650"/>
    </source>
</evidence>
<organism evidence="2 4">
    <name type="scientific">Araneus ventricosus</name>
    <name type="common">Orbweaver spider</name>
    <name type="synonym">Epeira ventricosa</name>
    <dbReference type="NCBI Taxonomy" id="182803"/>
    <lineage>
        <taxon>Eukaryota</taxon>
        <taxon>Metazoa</taxon>
        <taxon>Ecdysozoa</taxon>
        <taxon>Arthropoda</taxon>
        <taxon>Chelicerata</taxon>
        <taxon>Arachnida</taxon>
        <taxon>Araneae</taxon>
        <taxon>Araneomorphae</taxon>
        <taxon>Entelegynae</taxon>
        <taxon>Araneoidea</taxon>
        <taxon>Araneidae</taxon>
        <taxon>Araneus</taxon>
    </lineage>
</organism>
<comment type="caution">
    <text evidence="2">The sequence shown here is derived from an EMBL/GenBank/DDBJ whole genome shotgun (WGS) entry which is preliminary data.</text>
</comment>
<evidence type="ECO:0000313" key="2">
    <source>
        <dbReference type="EMBL" id="GBO42800.1"/>
    </source>
</evidence>
<dbReference type="PANTHER" id="PTHR10174">
    <property type="entry name" value="ALPHA-TOCOPHEROL TRANSFER PROTEIN-RELATED"/>
    <property type="match status" value="1"/>
</dbReference>
<feature type="domain" description="CRAL-TRIO" evidence="1">
    <location>
        <begin position="2"/>
        <end position="107"/>
    </location>
</feature>
<dbReference type="EMBL" id="BGPR01069051">
    <property type="protein sequence ID" value="GBO42800.1"/>
    <property type="molecule type" value="Genomic_DNA"/>
</dbReference>
<dbReference type="GO" id="GO:1902936">
    <property type="term" value="F:phosphatidylinositol bisphosphate binding"/>
    <property type="evidence" value="ECO:0007669"/>
    <property type="project" value="TreeGrafter"/>
</dbReference>
<feature type="non-terminal residue" evidence="2">
    <location>
        <position position="1"/>
    </location>
</feature>
<dbReference type="AlphaFoldDB" id="A0A4Y2X205"/>
<dbReference type="GO" id="GO:0016020">
    <property type="term" value="C:membrane"/>
    <property type="evidence" value="ECO:0007669"/>
    <property type="project" value="TreeGrafter"/>
</dbReference>
<dbReference type="Gene3D" id="3.40.525.10">
    <property type="entry name" value="CRAL-TRIO lipid binding domain"/>
    <property type="match status" value="1"/>
</dbReference>
<dbReference type="Proteomes" id="UP000499080">
    <property type="component" value="Unassembled WGS sequence"/>
</dbReference>
<name>A0A4Y2X205_ARAVE</name>
<keyword evidence="4" id="KW-1185">Reference proteome</keyword>